<organism evidence="1 2">
    <name type="scientific">Pontibacter diazotrophicus</name>
    <dbReference type="NCBI Taxonomy" id="1400979"/>
    <lineage>
        <taxon>Bacteria</taxon>
        <taxon>Pseudomonadati</taxon>
        <taxon>Bacteroidota</taxon>
        <taxon>Cytophagia</taxon>
        <taxon>Cytophagales</taxon>
        <taxon>Hymenobacteraceae</taxon>
        <taxon>Pontibacter</taxon>
    </lineage>
</organism>
<protein>
    <submittedName>
        <fullName evidence="1">Uncharacterized protein</fullName>
    </submittedName>
</protein>
<proteinExistence type="predicted"/>
<accession>A0A3D8KZZ0</accession>
<dbReference type="AlphaFoldDB" id="A0A3D8KZZ0"/>
<name>A0A3D8KZZ0_9BACT</name>
<reference evidence="2" key="1">
    <citation type="submission" date="2018-08" db="EMBL/GenBank/DDBJ databases">
        <authorList>
            <person name="Liu Z.-W."/>
            <person name="Du Z.-J."/>
        </authorList>
    </citation>
    <scope>NUCLEOTIDE SEQUENCE [LARGE SCALE GENOMIC DNA]</scope>
    <source>
        <strain evidence="2">H4X</strain>
    </source>
</reference>
<dbReference type="Proteomes" id="UP000256708">
    <property type="component" value="Unassembled WGS sequence"/>
</dbReference>
<keyword evidence="2" id="KW-1185">Reference proteome</keyword>
<dbReference type="EMBL" id="QRGR01000052">
    <property type="protein sequence ID" value="RDV10748.1"/>
    <property type="molecule type" value="Genomic_DNA"/>
</dbReference>
<evidence type="ECO:0000313" key="1">
    <source>
        <dbReference type="EMBL" id="RDV10748.1"/>
    </source>
</evidence>
<comment type="caution">
    <text evidence="1">The sequence shown here is derived from an EMBL/GenBank/DDBJ whole genome shotgun (WGS) entry which is preliminary data.</text>
</comment>
<evidence type="ECO:0000313" key="2">
    <source>
        <dbReference type="Proteomes" id="UP000256708"/>
    </source>
</evidence>
<sequence length="87" mass="9817">MYNSIFDKSAKRRLDEVLRQEGSSMAKLKEMTGMSEEQILRGAAVGCHSVTETISKALGKALVQGYLLEPGRFYYDKNGEIRPVYVR</sequence>
<gene>
    <name evidence="1" type="ORF">DXT99_25920</name>
</gene>